<accession>A0A0B0N867</accession>
<evidence type="ECO:0000313" key="2">
    <source>
        <dbReference type="Proteomes" id="UP000032142"/>
    </source>
</evidence>
<dbReference type="AlphaFoldDB" id="A0A0B0N867"/>
<keyword evidence="2" id="KW-1185">Reference proteome</keyword>
<organism evidence="1 2">
    <name type="scientific">Gossypium arboreum</name>
    <name type="common">Tree cotton</name>
    <name type="synonym">Gossypium nanking</name>
    <dbReference type="NCBI Taxonomy" id="29729"/>
    <lineage>
        <taxon>Eukaryota</taxon>
        <taxon>Viridiplantae</taxon>
        <taxon>Streptophyta</taxon>
        <taxon>Embryophyta</taxon>
        <taxon>Tracheophyta</taxon>
        <taxon>Spermatophyta</taxon>
        <taxon>Magnoliopsida</taxon>
        <taxon>eudicotyledons</taxon>
        <taxon>Gunneridae</taxon>
        <taxon>Pentapetalae</taxon>
        <taxon>rosids</taxon>
        <taxon>malvids</taxon>
        <taxon>Malvales</taxon>
        <taxon>Malvaceae</taxon>
        <taxon>Malvoideae</taxon>
        <taxon>Gossypium</taxon>
    </lineage>
</organism>
<sequence>MENKWSKLYSLLSSYERNKLTLPYINMQVILHKIM</sequence>
<dbReference type="EMBL" id="KN394433">
    <property type="protein sequence ID" value="KHG10698.1"/>
    <property type="molecule type" value="Genomic_DNA"/>
</dbReference>
<reference evidence="2" key="1">
    <citation type="submission" date="2014-09" db="EMBL/GenBank/DDBJ databases">
        <authorList>
            <person name="Mudge J."/>
            <person name="Ramaraj T."/>
            <person name="Lindquist I.E."/>
            <person name="Bharti A.K."/>
            <person name="Sundararajan A."/>
            <person name="Cameron C.T."/>
            <person name="Woodward J.E."/>
            <person name="May G.D."/>
            <person name="Brubaker C."/>
            <person name="Broadhvest J."/>
            <person name="Wilkins T.A."/>
        </authorList>
    </citation>
    <scope>NUCLEOTIDE SEQUENCE</scope>
    <source>
        <strain evidence="2">cv. AKA8401</strain>
    </source>
</reference>
<gene>
    <name evidence="1" type="ORF">F383_12759</name>
</gene>
<protein>
    <submittedName>
        <fullName evidence="1">Uncharacterized protein</fullName>
    </submittedName>
</protein>
<evidence type="ECO:0000313" key="1">
    <source>
        <dbReference type="EMBL" id="KHG10698.1"/>
    </source>
</evidence>
<name>A0A0B0N867_GOSAR</name>
<dbReference type="Proteomes" id="UP000032142">
    <property type="component" value="Unassembled WGS sequence"/>
</dbReference>
<proteinExistence type="predicted"/>